<evidence type="ECO:0000313" key="3">
    <source>
        <dbReference type="Proteomes" id="UP000574390"/>
    </source>
</evidence>
<dbReference type="PANTHER" id="PTHR33050:SF7">
    <property type="entry name" value="RIBONUCLEASE H"/>
    <property type="match status" value="1"/>
</dbReference>
<dbReference type="InterPro" id="IPR043502">
    <property type="entry name" value="DNA/RNA_pol_sf"/>
</dbReference>
<accession>A0A7J6RKV1</accession>
<dbReference type="EMBL" id="JABANM010021320">
    <property type="protein sequence ID" value="KAF4721414.1"/>
    <property type="molecule type" value="Genomic_DNA"/>
</dbReference>
<organism evidence="2 3">
    <name type="scientific">Perkinsus olseni</name>
    <name type="common">Perkinsus atlanticus</name>
    <dbReference type="NCBI Taxonomy" id="32597"/>
    <lineage>
        <taxon>Eukaryota</taxon>
        <taxon>Sar</taxon>
        <taxon>Alveolata</taxon>
        <taxon>Perkinsozoa</taxon>
        <taxon>Perkinsea</taxon>
        <taxon>Perkinsida</taxon>
        <taxon>Perkinsidae</taxon>
        <taxon>Perkinsus</taxon>
    </lineage>
</organism>
<feature type="non-terminal residue" evidence="2">
    <location>
        <position position="601"/>
    </location>
</feature>
<dbReference type="SUPFAM" id="SSF56672">
    <property type="entry name" value="DNA/RNA polymerases"/>
    <property type="match status" value="1"/>
</dbReference>
<feature type="domain" description="Reverse transcriptase" evidence="1">
    <location>
        <begin position="150"/>
        <end position="306"/>
    </location>
</feature>
<sequence length="601" mass="67996">PLPQDNLGTVGYGISNLNAWDNSYATKVAPHIRRGSLKGVRAHRKHLDKEQALDKALKRREELDKLARACDGPYAETLWDQAQQDALDHKLLGPLDEQAMALKFGDRWLYSHRFPKPEATKTRAIDDLSQSQVNDMCVIDEHLYLDDIDSLVNTAQAAYRADAAYNVKNRQYLLWRGDHKDAYRQFPISPTDHSVASIRLPVPREKRGPTWPHSSGYYVHLRLPFGARGSMLHYSRVSRAVCAILRRLLWVPLLAYVDDYYAICPEEQASHCHALFQRVNRVLGFQIKEEKTMLPAVEGKLLGIKLTISPSAITMDVDEQRRQKLQEQLRVVRQNKRLSPTLAGKLAGKLGFAGTAFWGKNGRAFLRALYNRAARGRYQSGFDEKHEIARALDWFQWALVHCPRRRIPLGQQQQASAIYTDAEFSVNQQGAMTGRIGSVILLPNNATRFVSWQVPTELFTKLEPRETQITPLEVLAVPFSLHHWLADKKALGEAHKNPEGIIVTVYIDSTAAQFCIRKGSSRQDDMNALAAETWKMSAANNITLWTEHVSSEENGADLPSRNMITACEAMGWQASPVQYDVPWRKWLAAVEAPIEGLQEGH</sequence>
<dbReference type="Pfam" id="PF00078">
    <property type="entry name" value="RVT_1"/>
    <property type="match status" value="1"/>
</dbReference>
<comment type="caution">
    <text evidence="2">The sequence shown here is derived from an EMBL/GenBank/DDBJ whole genome shotgun (WGS) entry which is preliminary data.</text>
</comment>
<dbReference type="PANTHER" id="PTHR33050">
    <property type="entry name" value="REVERSE TRANSCRIPTASE DOMAIN-CONTAINING PROTEIN"/>
    <property type="match status" value="1"/>
</dbReference>
<dbReference type="AlphaFoldDB" id="A0A7J6RKV1"/>
<evidence type="ECO:0000313" key="2">
    <source>
        <dbReference type="EMBL" id="KAF4721414.1"/>
    </source>
</evidence>
<proteinExistence type="predicted"/>
<reference evidence="2 3" key="1">
    <citation type="submission" date="2020-04" db="EMBL/GenBank/DDBJ databases">
        <title>Perkinsus olseni comparative genomics.</title>
        <authorList>
            <person name="Bogema D.R."/>
        </authorList>
    </citation>
    <scope>NUCLEOTIDE SEQUENCE [LARGE SCALE GENOMIC DNA]</scope>
    <source>
        <strain evidence="2">ATCC PRA-205</strain>
    </source>
</reference>
<protein>
    <recommendedName>
        <fullName evidence="1">Reverse transcriptase domain-containing protein</fullName>
    </recommendedName>
</protein>
<dbReference type="InterPro" id="IPR000477">
    <property type="entry name" value="RT_dom"/>
</dbReference>
<dbReference type="InterPro" id="IPR052055">
    <property type="entry name" value="Hepadnavirus_pol/RT"/>
</dbReference>
<evidence type="ECO:0000259" key="1">
    <source>
        <dbReference type="Pfam" id="PF00078"/>
    </source>
</evidence>
<name>A0A7J6RKV1_PEROL</name>
<gene>
    <name evidence="2" type="ORF">FOZ62_025511</name>
</gene>
<dbReference type="Proteomes" id="UP000574390">
    <property type="component" value="Unassembled WGS sequence"/>
</dbReference>